<dbReference type="EMBL" id="FLRE01000130">
    <property type="protein sequence ID" value="SBT37830.1"/>
    <property type="molecule type" value="Genomic_DNA"/>
</dbReference>
<evidence type="ECO:0000313" key="3">
    <source>
        <dbReference type="EMBL" id="SBT36392.1"/>
    </source>
</evidence>
<name>A0A1A8Z1S1_PLAOA</name>
<dbReference type="InterPro" id="IPR052641">
    <property type="entry name" value="AKAP7_isoform_gamma"/>
</dbReference>
<organism evidence="4 5">
    <name type="scientific">Plasmodium ovale wallikeri</name>
    <dbReference type="NCBI Taxonomy" id="864142"/>
    <lineage>
        <taxon>Eukaryota</taxon>
        <taxon>Sar</taxon>
        <taxon>Alveolata</taxon>
        <taxon>Apicomplexa</taxon>
        <taxon>Aconoidasida</taxon>
        <taxon>Haemosporida</taxon>
        <taxon>Plasmodiidae</taxon>
        <taxon>Plasmodium</taxon>
        <taxon>Plasmodium (Plasmodium)</taxon>
    </lineage>
</organism>
<dbReference type="PANTHER" id="PTHR15934">
    <property type="entry name" value="RNA 2',3'-CYCLIC PHOSPHODIESTERASE"/>
    <property type="match status" value="1"/>
</dbReference>
<reference evidence="5 6" key="2">
    <citation type="submission" date="2016-05" db="EMBL/GenBank/DDBJ databases">
        <authorList>
            <person name="Naeem Raeece"/>
        </authorList>
    </citation>
    <scope>NUCLEOTIDE SEQUENCE [LARGE SCALE GENOMIC DNA]</scope>
</reference>
<evidence type="ECO:0000313" key="5">
    <source>
        <dbReference type="Proteomes" id="UP000078550"/>
    </source>
</evidence>
<dbReference type="Pfam" id="PF10469">
    <property type="entry name" value="AKAP7_NLS"/>
    <property type="match status" value="1"/>
</dbReference>
<reference evidence="4" key="1">
    <citation type="submission" date="2016-05" db="EMBL/GenBank/DDBJ databases">
        <authorList>
            <person name="Lavstsen T."/>
            <person name="Jespersen J.S."/>
        </authorList>
    </citation>
    <scope>NUCLEOTIDE SEQUENCE [LARGE SCALE GENOMIC DNA]</scope>
</reference>
<dbReference type="Proteomes" id="UP000078555">
    <property type="component" value="Unassembled WGS sequence"/>
</dbReference>
<feature type="compositionally biased region" description="Basic and acidic residues" evidence="1">
    <location>
        <begin position="181"/>
        <end position="190"/>
    </location>
</feature>
<dbReference type="PANTHER" id="PTHR15934:SF2">
    <property type="entry name" value="A-KINASE ANCHOR PROTEIN 7-LIKE PHOSPHOESTERASE DOMAIN-CONTAINING PROTEIN"/>
    <property type="match status" value="1"/>
</dbReference>
<evidence type="ECO:0000313" key="4">
    <source>
        <dbReference type="EMBL" id="SBT37830.1"/>
    </source>
</evidence>
<proteinExistence type="predicted"/>
<dbReference type="GO" id="GO:0005829">
    <property type="term" value="C:cytosol"/>
    <property type="evidence" value="ECO:0007669"/>
    <property type="project" value="TreeGrafter"/>
</dbReference>
<feature type="region of interest" description="Disordered" evidence="1">
    <location>
        <begin position="169"/>
        <end position="190"/>
    </location>
</feature>
<evidence type="ECO:0000256" key="1">
    <source>
        <dbReference type="SAM" id="MobiDB-lite"/>
    </source>
</evidence>
<protein>
    <recommendedName>
        <fullName evidence="2">A-kinase anchor protein 7-like phosphoesterase domain-containing protein</fullName>
    </recommendedName>
</protein>
<evidence type="ECO:0000259" key="2">
    <source>
        <dbReference type="Pfam" id="PF10469"/>
    </source>
</evidence>
<dbReference type="GO" id="GO:0010738">
    <property type="term" value="P:regulation of protein kinase A signaling"/>
    <property type="evidence" value="ECO:0007669"/>
    <property type="project" value="TreeGrafter"/>
</dbReference>
<dbReference type="Gene3D" id="3.90.1140.10">
    <property type="entry name" value="Cyclic phosphodiesterase"/>
    <property type="match status" value="1"/>
</dbReference>
<evidence type="ECO:0000313" key="6">
    <source>
        <dbReference type="Proteomes" id="UP000078555"/>
    </source>
</evidence>
<dbReference type="Proteomes" id="UP000078550">
    <property type="component" value="Unassembled WGS sequence"/>
</dbReference>
<feature type="domain" description="A-kinase anchor protein 7-like phosphoesterase" evidence="2">
    <location>
        <begin position="43"/>
        <end position="285"/>
    </location>
</feature>
<dbReference type="AlphaFoldDB" id="A0A1A8Z1S1"/>
<keyword evidence="6" id="KW-1185">Reference proteome</keyword>
<dbReference type="EMBL" id="FLRD01000095">
    <property type="protein sequence ID" value="SBT36392.1"/>
    <property type="molecule type" value="Genomic_DNA"/>
</dbReference>
<gene>
    <name evidence="3" type="ORF">POVWA1_032260</name>
    <name evidence="4" type="ORF">POVWA2_034570</name>
</gene>
<dbReference type="GO" id="GO:0034237">
    <property type="term" value="F:protein kinase A regulatory subunit binding"/>
    <property type="evidence" value="ECO:0007669"/>
    <property type="project" value="TreeGrafter"/>
</dbReference>
<dbReference type="InterPro" id="IPR019510">
    <property type="entry name" value="AKAP7-like_phosphoesterase"/>
</dbReference>
<sequence length="287" mass="33441">MNVKKGIYGYLHFYPLFEKGINYSKTIFSHLKRGHNTMSNLKPNYFICIPMSSNRVVVEELVKIQNHVISKFDALKDCIIERNKFHISLLILHIKKGQVEISKEAFQEGMEKIKQMENNQNIVFDKLETFRKDVLYVSLKDESVKYVTSIIECLRESFVKRDIKIVGNSGKGGKDNAGNKNEGDKDMHGKGKYELTARSKNDIPGQKKNNARDIGKEKVIPHLTVMKNSYVTRFYVNKRPQIFPSYYADFDLTKLQNERFVPRKIQLLQMEQDPTTAYYKILSEHDM</sequence>
<accession>A0A1A8Z1S1</accession>